<evidence type="ECO:0000259" key="1">
    <source>
        <dbReference type="Pfam" id="PF12697"/>
    </source>
</evidence>
<protein>
    <recommendedName>
        <fullName evidence="1">AB hydrolase-1 domain-containing protein</fullName>
    </recommendedName>
</protein>
<dbReference type="EMBL" id="BPRH01000726">
    <property type="protein sequence ID" value="GJF10618.1"/>
    <property type="molecule type" value="Genomic_DNA"/>
</dbReference>
<evidence type="ECO:0000313" key="2">
    <source>
        <dbReference type="EMBL" id="GJF10618.1"/>
    </source>
</evidence>
<dbReference type="InterPro" id="IPR050266">
    <property type="entry name" value="AB_hydrolase_sf"/>
</dbReference>
<dbReference type="PANTHER" id="PTHR43798:SF33">
    <property type="entry name" value="HYDROLASE, PUTATIVE (AFU_ORTHOLOGUE AFUA_2G14860)-RELATED"/>
    <property type="match status" value="1"/>
</dbReference>
<dbReference type="Gene3D" id="3.40.50.1820">
    <property type="entry name" value="alpha/beta hydrolase"/>
    <property type="match status" value="1"/>
</dbReference>
<feature type="domain" description="AB hydrolase-1" evidence="1">
    <location>
        <begin position="43"/>
        <end position="298"/>
    </location>
</feature>
<reference evidence="2 3" key="1">
    <citation type="submission" date="2021-08" db="EMBL/GenBank/DDBJ databases">
        <title>Draft genome sequence of Mycolicibacterium sp. NGTWS1702 strain.</title>
        <authorList>
            <person name="Matsumoto M."/>
            <person name="Tang B.C.C."/>
            <person name="Machida Y."/>
            <person name="Matoyama H."/>
            <person name="Kishihara T."/>
            <person name="Sato S."/>
            <person name="Kondo I."/>
            <person name="Sano M."/>
            <person name="Kato G."/>
        </authorList>
    </citation>
    <scope>NUCLEOTIDE SEQUENCE [LARGE SCALE GENOMIC DNA]</scope>
    <source>
        <strain evidence="2 3">NGTWSNA01</strain>
    </source>
</reference>
<keyword evidence="3" id="KW-1185">Reference proteome</keyword>
<sequence length="340" mass="36586">MDIFDEWLKGGTHFTWVSTTEANAGAEVEVFSRRCGTPGAPALVCVHGFPTSSIDYYALVAELGTEFDIFTLDFPGYGLSGKPPQPYTYSLYDDARLLIHAITQVWGLGEYRMITHDRGSSIGMITLAMLADQDTAKLPTDVFITNANIFLPLANLTAFQVALLDEATGRATAAAATPDMLAAGLGVTTFMPRRSPQDPEIIALAKCFAHNDGISVLPDTVKYLHERAADETGWLERLSGIDVNTTLIWGLHDGVAPLRVANHVWQTYLKDKPGHSRYWVVPGADHYVQCDAPGELAQIIRLTTTSSSADGGEGTAIALQTIGERPEGSVLVDQSGSDGG</sequence>
<comment type="caution">
    <text evidence="2">The sequence shown here is derived from an EMBL/GenBank/DDBJ whole genome shotgun (WGS) entry which is preliminary data.</text>
</comment>
<evidence type="ECO:0000313" key="3">
    <source>
        <dbReference type="Proteomes" id="UP001060504"/>
    </source>
</evidence>
<dbReference type="InterPro" id="IPR029058">
    <property type="entry name" value="AB_hydrolase_fold"/>
</dbReference>
<organism evidence="2 3">
    <name type="scientific">Mycolicibacterium cyprinidarum</name>
    <dbReference type="NCBI Taxonomy" id="2860311"/>
    <lineage>
        <taxon>Bacteria</taxon>
        <taxon>Bacillati</taxon>
        <taxon>Actinomycetota</taxon>
        <taxon>Actinomycetes</taxon>
        <taxon>Mycobacteriales</taxon>
        <taxon>Mycobacteriaceae</taxon>
        <taxon>Mycolicibacterium</taxon>
    </lineage>
</organism>
<name>A0ABQ4V6C2_9MYCO</name>
<dbReference type="Proteomes" id="UP001060504">
    <property type="component" value="Unassembled WGS sequence"/>
</dbReference>
<accession>A0ABQ4V6C2</accession>
<proteinExistence type="predicted"/>
<dbReference type="Pfam" id="PF12697">
    <property type="entry name" value="Abhydrolase_6"/>
    <property type="match status" value="1"/>
</dbReference>
<dbReference type="InterPro" id="IPR000073">
    <property type="entry name" value="AB_hydrolase_1"/>
</dbReference>
<dbReference type="SUPFAM" id="SSF53474">
    <property type="entry name" value="alpha/beta-Hydrolases"/>
    <property type="match status" value="1"/>
</dbReference>
<gene>
    <name evidence="2" type="ORF">NGTWS1702_06630</name>
</gene>
<dbReference type="PANTHER" id="PTHR43798">
    <property type="entry name" value="MONOACYLGLYCEROL LIPASE"/>
    <property type="match status" value="1"/>
</dbReference>